<proteinExistence type="predicted"/>
<dbReference type="RefSeq" id="XP_020105600.1">
    <property type="nucleotide sequence ID" value="XM_020250011.1"/>
</dbReference>
<feature type="repeat" description="PPR" evidence="3">
    <location>
        <begin position="187"/>
        <end position="221"/>
    </location>
</feature>
<dbReference type="InterPro" id="IPR011990">
    <property type="entry name" value="TPR-like_helical_dom_sf"/>
</dbReference>
<dbReference type="Pfam" id="PF20431">
    <property type="entry name" value="E_motif"/>
    <property type="match status" value="1"/>
</dbReference>
<dbReference type="GeneID" id="109720348"/>
<dbReference type="FunFam" id="1.25.40.10:FF:001093">
    <property type="entry name" value="Pentatricopeptide repeat-containing protein At2g34400"/>
    <property type="match status" value="1"/>
</dbReference>
<dbReference type="PANTHER" id="PTHR47928">
    <property type="entry name" value="REPEAT-CONTAINING PROTEIN, PUTATIVE-RELATED"/>
    <property type="match status" value="1"/>
</dbReference>
<dbReference type="Proteomes" id="UP000515123">
    <property type="component" value="Linkage group 1"/>
</dbReference>
<keyword evidence="5" id="KW-1185">Reference proteome</keyword>
<dbReference type="AlphaFoldDB" id="A0A6P5GK02"/>
<organism evidence="9">
    <name type="scientific">Ananas comosus</name>
    <name type="common">Pineapple</name>
    <name type="synonym">Ananas ananas</name>
    <dbReference type="NCBI Taxonomy" id="4615"/>
    <lineage>
        <taxon>Eukaryota</taxon>
        <taxon>Viridiplantae</taxon>
        <taxon>Streptophyta</taxon>
        <taxon>Embryophyta</taxon>
        <taxon>Tracheophyta</taxon>
        <taxon>Spermatophyta</taxon>
        <taxon>Magnoliopsida</taxon>
        <taxon>Liliopsida</taxon>
        <taxon>Poales</taxon>
        <taxon>Bromeliaceae</taxon>
        <taxon>Bromelioideae</taxon>
        <taxon>Ananas</taxon>
    </lineage>
</organism>
<keyword evidence="1" id="KW-0677">Repeat</keyword>
<keyword evidence="2" id="KW-0809">Transit peptide</keyword>
<evidence type="ECO:0000313" key="9">
    <source>
        <dbReference type="RefSeq" id="XP_020105600.1"/>
    </source>
</evidence>
<dbReference type="NCBIfam" id="TIGR00756">
    <property type="entry name" value="PPR"/>
    <property type="match status" value="5"/>
</dbReference>
<dbReference type="InterPro" id="IPR002885">
    <property type="entry name" value="PPR_rpt"/>
</dbReference>
<dbReference type="InterPro" id="IPR050421">
    <property type="entry name" value="PPR"/>
</dbReference>
<dbReference type="RefSeq" id="XP_020103382.1">
    <property type="nucleotide sequence ID" value="XM_020247793.1"/>
</dbReference>
<reference evidence="6 7" key="2">
    <citation type="submission" date="2025-04" db="UniProtKB">
        <authorList>
            <consortium name="RefSeq"/>
        </authorList>
    </citation>
    <scope>IDENTIFICATION</scope>
    <source>
        <tissue evidence="6 7">Leaf</tissue>
    </source>
</reference>
<dbReference type="FunFam" id="1.25.40.10:FF:000285">
    <property type="entry name" value="Pentatricopeptide repeat-containing protein, chloroplastic"/>
    <property type="match status" value="1"/>
</dbReference>
<dbReference type="Gramene" id="Aco006697.1.mrna1">
    <property type="protein sequence ID" value="Aco006697.1.mrna1.cds1"/>
    <property type="gene ID" value="Aco006697.1.path1"/>
</dbReference>
<protein>
    <submittedName>
        <fullName evidence="6 7">Pentatricopeptide repeat-containing protein At4g04370-like</fullName>
    </submittedName>
</protein>
<evidence type="ECO:0000256" key="2">
    <source>
        <dbReference type="ARBA" id="ARBA00022946"/>
    </source>
</evidence>
<dbReference type="Pfam" id="PF13041">
    <property type="entry name" value="PPR_2"/>
    <property type="match status" value="3"/>
</dbReference>
<sequence>MRPLTPPSSFAAPSPPPPPPRAAAFPHHLLVDSPSASLRRLLPPLHALALVLGLAPSLAPSLLRAYSDRGDLSSARKVFDAIPRAKKSVVPFSALIGALSRSDDPDSAFSLCNQMRRLGVAPNSVTFLSLLSGASCARRAQCVHASAIHYGFFDADLVLANSMVSVYAKCGRVDTARKVFDLMPLRDAVSWNSMLLGYARNGCVDESIDLCRRMRFEGIYPDQQAYGSLVISLTNCAEELLEPIKTGRQVHALVVSSGFCSDARVETALISMYLRFGSFDDAFMLFDRASDKDVVSWSAMISGLVQNSKADEALIVFYRMLSSRVVPAPTTIACALSACAQLGLLKVGASIHGYIVRQRFPMDISVENSLVTMYAKCDRVTQCRYVFEGMADKDLVSWNVAVLGYSQNGHLTESFALFHEMMLGSQKPDKITLVSLLQGCTSMGALGCGKVVHNFTIKLGFGPSISLDTSLVDMYSKCGDLVAAKKCFDLMPEHDLISWTAVVVGYGSHGMGELALEMYRDFLSKGLKPNEVMFLSVLSACSHSGLVSEGLKIFESMKEEFGVMPKIEHYGCIIDLLCKAGKVGEAYEILKTMTPRPNADVLGIILDSCRAHKFVDIAEAVAKEIISLEPKFAGSYVQLAHSYATIRKWDGVEKAWTKMRELGLKKAPAWSFIELDGAITSFFADHSSHPQQEEMMKVLRILDGEMRDISRSFATKGLAGLVGALAEVPLD</sequence>
<dbReference type="InterPro" id="IPR046848">
    <property type="entry name" value="E_motif"/>
</dbReference>
<feature type="repeat" description="PPR" evidence="3">
    <location>
        <begin position="530"/>
        <end position="560"/>
    </location>
</feature>
<evidence type="ECO:0000313" key="5">
    <source>
        <dbReference type="Proteomes" id="UP000515123"/>
    </source>
</evidence>
<dbReference type="OrthoDB" id="185373at2759"/>
<dbReference type="RefSeq" id="XP_020104114.1">
    <property type="nucleotide sequence ID" value="XM_020248525.1"/>
</dbReference>
<evidence type="ECO:0000256" key="1">
    <source>
        <dbReference type="ARBA" id="ARBA00022737"/>
    </source>
</evidence>
<feature type="repeat" description="PPR" evidence="3">
    <location>
        <begin position="293"/>
        <end position="327"/>
    </location>
</feature>
<evidence type="ECO:0000313" key="6">
    <source>
        <dbReference type="RefSeq" id="XP_020103382.1"/>
    </source>
</evidence>
<feature type="repeat" description="PPR" evidence="3">
    <location>
        <begin position="88"/>
        <end position="122"/>
    </location>
</feature>
<reference evidence="5" key="1">
    <citation type="journal article" date="2015" name="Nat. Genet.">
        <title>The pineapple genome and the evolution of CAM photosynthesis.</title>
        <authorList>
            <person name="Ming R."/>
            <person name="VanBuren R."/>
            <person name="Wai C.M."/>
            <person name="Tang H."/>
            <person name="Schatz M.C."/>
            <person name="Bowers J.E."/>
            <person name="Lyons E."/>
            <person name="Wang M.L."/>
            <person name="Chen J."/>
            <person name="Biggers E."/>
            <person name="Zhang J."/>
            <person name="Huang L."/>
            <person name="Zhang L."/>
            <person name="Miao W."/>
            <person name="Zhang J."/>
            <person name="Ye Z."/>
            <person name="Miao C."/>
            <person name="Lin Z."/>
            <person name="Wang H."/>
            <person name="Zhou H."/>
            <person name="Yim W.C."/>
            <person name="Priest H.D."/>
            <person name="Zheng C."/>
            <person name="Woodhouse M."/>
            <person name="Edger P.P."/>
            <person name="Guyot R."/>
            <person name="Guo H.B."/>
            <person name="Guo H."/>
            <person name="Zheng G."/>
            <person name="Singh R."/>
            <person name="Sharma A."/>
            <person name="Min X."/>
            <person name="Zheng Y."/>
            <person name="Lee H."/>
            <person name="Gurtowski J."/>
            <person name="Sedlazeck F.J."/>
            <person name="Harkess A."/>
            <person name="McKain M.R."/>
            <person name="Liao Z."/>
            <person name="Fang J."/>
            <person name="Liu J."/>
            <person name="Zhang X."/>
            <person name="Zhang Q."/>
            <person name="Hu W."/>
            <person name="Qin Y."/>
            <person name="Wang K."/>
            <person name="Chen L.Y."/>
            <person name="Shirley N."/>
            <person name="Lin Y.R."/>
            <person name="Liu L.Y."/>
            <person name="Hernandez A.G."/>
            <person name="Wright C.L."/>
            <person name="Bulone V."/>
            <person name="Tuskan G.A."/>
            <person name="Heath K."/>
            <person name="Zee F."/>
            <person name="Moore P.H."/>
            <person name="Sunkar R."/>
            <person name="Leebens-Mack J.H."/>
            <person name="Mockler T."/>
            <person name="Bennetzen J.L."/>
            <person name="Freeling M."/>
            <person name="Sankoff D."/>
            <person name="Paterson A.H."/>
            <person name="Zhu X."/>
            <person name="Yang X."/>
            <person name="Smith J.A."/>
            <person name="Cushman J.C."/>
            <person name="Paull R.E."/>
            <person name="Yu Q."/>
        </authorList>
    </citation>
    <scope>NUCLEOTIDE SEQUENCE [LARGE SCALE GENOMIC DNA]</scope>
    <source>
        <strain evidence="5">cv. F153</strain>
    </source>
</reference>
<feature type="repeat" description="PPR" evidence="3">
    <location>
        <begin position="156"/>
        <end position="186"/>
    </location>
</feature>
<evidence type="ECO:0000256" key="3">
    <source>
        <dbReference type="PROSITE-ProRule" id="PRU00708"/>
    </source>
</evidence>
<feature type="repeat" description="PPR" evidence="3">
    <location>
        <begin position="495"/>
        <end position="529"/>
    </location>
</feature>
<dbReference type="PANTHER" id="PTHR47928:SF60">
    <property type="entry name" value="PENTATRICOPEPTIDE REPEAT-CONTAINING PROTEIN"/>
    <property type="match status" value="1"/>
</dbReference>
<feature type="region of interest" description="Disordered" evidence="4">
    <location>
        <begin position="1"/>
        <end position="21"/>
    </location>
</feature>
<feature type="repeat" description="PPR" evidence="3">
    <location>
        <begin position="394"/>
        <end position="428"/>
    </location>
</feature>
<evidence type="ECO:0000256" key="4">
    <source>
        <dbReference type="SAM" id="MobiDB-lite"/>
    </source>
</evidence>
<dbReference type="PROSITE" id="PS51375">
    <property type="entry name" value="PPR"/>
    <property type="match status" value="7"/>
</dbReference>
<accession>A0A6P5GK02</accession>
<dbReference type="FunFam" id="1.25.40.10:FF:000351">
    <property type="entry name" value="Pentatricopeptide repeat-containing protein"/>
    <property type="match status" value="1"/>
</dbReference>
<dbReference type="Pfam" id="PF01535">
    <property type="entry name" value="PPR"/>
    <property type="match status" value="6"/>
</dbReference>
<evidence type="ECO:0000313" key="7">
    <source>
        <dbReference type="RefSeq" id="XP_020104114.1"/>
    </source>
</evidence>
<gene>
    <name evidence="6 7 8 9" type="primary">LOC109720348</name>
</gene>
<dbReference type="RefSeq" id="XP_020104880.1">
    <property type="nucleotide sequence ID" value="XM_020249291.1"/>
</dbReference>
<name>A0A6P5GK02_ANACO</name>
<dbReference type="Pfam" id="PF12854">
    <property type="entry name" value="PPR_1"/>
    <property type="match status" value="1"/>
</dbReference>
<dbReference type="FunFam" id="1.25.40.10:FF:000436">
    <property type="entry name" value="Pentatricopeptide repeat-containing protein At5g39350 family"/>
    <property type="match status" value="1"/>
</dbReference>
<evidence type="ECO:0000313" key="8">
    <source>
        <dbReference type="RefSeq" id="XP_020104880.1"/>
    </source>
</evidence>
<dbReference type="Gene3D" id="1.25.40.10">
    <property type="entry name" value="Tetratricopeptide repeat domain"/>
    <property type="match status" value="5"/>
</dbReference>